<name>A0ABS1NP06_9ACTN</name>
<accession>A0ABS1NP06</accession>
<dbReference type="RefSeq" id="WP_201881647.1">
    <property type="nucleotide sequence ID" value="NZ_JAERRF010000033.1"/>
</dbReference>
<feature type="transmembrane region" description="Helical" evidence="1">
    <location>
        <begin position="59"/>
        <end position="76"/>
    </location>
</feature>
<organism evidence="2 3">
    <name type="scientific">Streptomyces coffeae</name>
    <dbReference type="NCBI Taxonomy" id="621382"/>
    <lineage>
        <taxon>Bacteria</taxon>
        <taxon>Bacillati</taxon>
        <taxon>Actinomycetota</taxon>
        <taxon>Actinomycetes</taxon>
        <taxon>Kitasatosporales</taxon>
        <taxon>Streptomycetaceae</taxon>
        <taxon>Streptomyces</taxon>
    </lineage>
</organism>
<dbReference type="EMBL" id="JAERRF010000033">
    <property type="protein sequence ID" value="MBL1101813.1"/>
    <property type="molecule type" value="Genomic_DNA"/>
</dbReference>
<proteinExistence type="predicted"/>
<comment type="caution">
    <text evidence="2">The sequence shown here is derived from an EMBL/GenBank/DDBJ whole genome shotgun (WGS) entry which is preliminary data.</text>
</comment>
<evidence type="ECO:0000313" key="2">
    <source>
        <dbReference type="EMBL" id="MBL1101813.1"/>
    </source>
</evidence>
<feature type="transmembrane region" description="Helical" evidence="1">
    <location>
        <begin position="25"/>
        <end position="47"/>
    </location>
</feature>
<keyword evidence="1" id="KW-1133">Transmembrane helix</keyword>
<keyword evidence="1" id="KW-0472">Membrane</keyword>
<evidence type="ECO:0000256" key="1">
    <source>
        <dbReference type="SAM" id="Phobius"/>
    </source>
</evidence>
<keyword evidence="3" id="KW-1185">Reference proteome</keyword>
<reference evidence="2 3" key="1">
    <citation type="submission" date="2021-01" db="EMBL/GenBank/DDBJ databases">
        <title>WGS of actinomycetes isolated from Thailand.</title>
        <authorList>
            <person name="Thawai C."/>
        </authorList>
    </citation>
    <scope>NUCLEOTIDE SEQUENCE [LARGE SCALE GENOMIC DNA]</scope>
    <source>
        <strain evidence="2 3">CA1R205</strain>
    </source>
</reference>
<evidence type="ECO:0000313" key="3">
    <source>
        <dbReference type="Proteomes" id="UP000634229"/>
    </source>
</evidence>
<gene>
    <name evidence="2" type="ORF">JK363_35280</name>
</gene>
<dbReference type="Proteomes" id="UP000634229">
    <property type="component" value="Unassembled WGS sequence"/>
</dbReference>
<keyword evidence="1" id="KW-0812">Transmembrane</keyword>
<sequence>MKTSKLKDAMQVEAAAGYGDQASGVFVTLESLTFPTSAVLVSFLLNVLSRPVKGASTSFWWALGVSSVVGAIVYAKSLTDEMPLKTKVMGGFVAVINVLVLTGTALGAGSLATNSPVKL</sequence>
<feature type="transmembrane region" description="Helical" evidence="1">
    <location>
        <begin position="88"/>
        <end position="112"/>
    </location>
</feature>
<protein>
    <submittedName>
        <fullName evidence="2">Uncharacterized protein</fullName>
    </submittedName>
</protein>